<feature type="region of interest" description="Disordered" evidence="6">
    <location>
        <begin position="618"/>
        <end position="637"/>
    </location>
</feature>
<dbReference type="InterPro" id="IPR006638">
    <property type="entry name" value="Elp3/MiaA/NifB-like_rSAM"/>
</dbReference>
<dbReference type="Pfam" id="PF04055">
    <property type="entry name" value="Radical_SAM"/>
    <property type="match status" value="1"/>
</dbReference>
<accession>A0A9D2N7J6</accession>
<dbReference type="GO" id="GO:0003824">
    <property type="term" value="F:catalytic activity"/>
    <property type="evidence" value="ECO:0007669"/>
    <property type="project" value="InterPro"/>
</dbReference>
<evidence type="ECO:0000259" key="8">
    <source>
        <dbReference type="PROSITE" id="PS51918"/>
    </source>
</evidence>
<dbReference type="GO" id="GO:0005829">
    <property type="term" value="C:cytosol"/>
    <property type="evidence" value="ECO:0007669"/>
    <property type="project" value="TreeGrafter"/>
</dbReference>
<feature type="domain" description="B12-binding" evidence="7">
    <location>
        <begin position="1"/>
        <end position="134"/>
    </location>
</feature>
<evidence type="ECO:0000256" key="6">
    <source>
        <dbReference type="SAM" id="MobiDB-lite"/>
    </source>
</evidence>
<dbReference type="SUPFAM" id="SSF102114">
    <property type="entry name" value="Radical SAM enzymes"/>
    <property type="match status" value="1"/>
</dbReference>
<evidence type="ECO:0000256" key="1">
    <source>
        <dbReference type="ARBA" id="ARBA00001966"/>
    </source>
</evidence>
<evidence type="ECO:0000313" key="10">
    <source>
        <dbReference type="Proteomes" id="UP000823849"/>
    </source>
</evidence>
<dbReference type="InterPro" id="IPR025288">
    <property type="entry name" value="DUF4080"/>
</dbReference>
<dbReference type="Gene3D" id="3.80.30.20">
    <property type="entry name" value="tm_1862 like domain"/>
    <property type="match status" value="1"/>
</dbReference>
<reference evidence="9" key="2">
    <citation type="submission" date="2021-04" db="EMBL/GenBank/DDBJ databases">
        <authorList>
            <person name="Gilroy R."/>
        </authorList>
    </citation>
    <scope>NUCLEOTIDE SEQUENCE</scope>
    <source>
        <strain evidence="9">CHK185-5351</strain>
    </source>
</reference>
<evidence type="ECO:0000313" key="9">
    <source>
        <dbReference type="EMBL" id="HJC14509.1"/>
    </source>
</evidence>
<dbReference type="PANTHER" id="PTHR43409">
    <property type="entry name" value="ANAEROBIC MAGNESIUM-PROTOPORPHYRIN IX MONOMETHYL ESTER CYCLASE-RELATED"/>
    <property type="match status" value="1"/>
</dbReference>
<dbReference type="AlphaFoldDB" id="A0A9D2N7J6"/>
<gene>
    <name evidence="9" type="ORF">H9705_01595</name>
</gene>
<dbReference type="SFLD" id="SFLDS00029">
    <property type="entry name" value="Radical_SAM"/>
    <property type="match status" value="1"/>
</dbReference>
<dbReference type="PROSITE" id="PS51918">
    <property type="entry name" value="RADICAL_SAM"/>
    <property type="match status" value="1"/>
</dbReference>
<dbReference type="InterPro" id="IPR058240">
    <property type="entry name" value="rSAM_sf"/>
</dbReference>
<dbReference type="InterPro" id="IPR023404">
    <property type="entry name" value="rSAM_horseshoe"/>
</dbReference>
<proteinExistence type="predicted"/>
<dbReference type="SMART" id="SM00729">
    <property type="entry name" value="Elp3"/>
    <property type="match status" value="1"/>
</dbReference>
<keyword evidence="5" id="KW-0411">Iron-sulfur</keyword>
<protein>
    <submittedName>
        <fullName evidence="9">B12-binding domain-containing radical SAM protein</fullName>
    </submittedName>
</protein>
<comment type="caution">
    <text evidence="9">The sequence shown here is derived from an EMBL/GenBank/DDBJ whole genome shotgun (WGS) entry which is preliminary data.</text>
</comment>
<dbReference type="InterPro" id="IPR007197">
    <property type="entry name" value="rSAM"/>
</dbReference>
<evidence type="ECO:0000256" key="2">
    <source>
        <dbReference type="ARBA" id="ARBA00022691"/>
    </source>
</evidence>
<dbReference type="CDD" id="cd01335">
    <property type="entry name" value="Radical_SAM"/>
    <property type="match status" value="1"/>
</dbReference>
<organism evidence="9 10">
    <name type="scientific">Candidatus Fusicatenibacter intestinigallinarum</name>
    <dbReference type="NCBI Taxonomy" id="2838598"/>
    <lineage>
        <taxon>Bacteria</taxon>
        <taxon>Bacillati</taxon>
        <taxon>Bacillota</taxon>
        <taxon>Clostridia</taxon>
        <taxon>Lachnospirales</taxon>
        <taxon>Lachnospiraceae</taxon>
        <taxon>Fusicatenibacter</taxon>
    </lineage>
</organism>
<reference evidence="9" key="1">
    <citation type="journal article" date="2021" name="PeerJ">
        <title>Extensive microbial diversity within the chicken gut microbiome revealed by metagenomics and culture.</title>
        <authorList>
            <person name="Gilroy R."/>
            <person name="Ravi A."/>
            <person name="Getino M."/>
            <person name="Pursley I."/>
            <person name="Horton D.L."/>
            <person name="Alikhan N.F."/>
            <person name="Baker D."/>
            <person name="Gharbi K."/>
            <person name="Hall N."/>
            <person name="Watson M."/>
            <person name="Adriaenssens E.M."/>
            <person name="Foster-Nyarko E."/>
            <person name="Jarju S."/>
            <person name="Secka A."/>
            <person name="Antonio M."/>
            <person name="Oren A."/>
            <person name="Chaudhuri R.R."/>
            <person name="La Ragione R."/>
            <person name="Hildebrand F."/>
            <person name="Pallen M.J."/>
        </authorList>
    </citation>
    <scope>NUCLEOTIDE SEQUENCE</scope>
    <source>
        <strain evidence="9">CHK185-5351</strain>
    </source>
</reference>
<dbReference type="GO" id="GO:0031419">
    <property type="term" value="F:cobalamin binding"/>
    <property type="evidence" value="ECO:0007669"/>
    <property type="project" value="InterPro"/>
</dbReference>
<dbReference type="GO" id="GO:0051536">
    <property type="term" value="F:iron-sulfur cluster binding"/>
    <property type="evidence" value="ECO:0007669"/>
    <property type="project" value="UniProtKB-KW"/>
</dbReference>
<sequence length="637" mass="73857">MKIVLAAVNAKYIHSNLAVYSLSAYGKTLGAQAEIAEYTINQQKDEILKSLFRKRPDVLCISCYIWNISYVEALISDLSKVLPQTELWLGGPEVSYRAVSMLEKHPYLRGIMKGEGEKTFAELALAYQTGQSRHGETDIAGGTENGNARQMAAPGGVEAGKPKEWLPEIAGITWRDGDGTIHENPWRPVMDLSEIPFPYEDLEDFSNRILYYESSRGCPFSCSYCLSSIDKKLRFRSLDLVREELQFFLDHKVPQVKFVDRTFNCRREHAMAVWTYLAEHDNQVTNFHFEIAADLITDDELALFRRLRPGLIQLEIGVQSTNPDTIREIHRKMDFEKVSSTVLEIQKGRNIHQHLDLIAGLPFEDYESFRRSFADVYRLKPQQLQLGFLKVLSGSYMAEHTGEYQCLYQEEEPYEVLSTRWLPYGDVLRLKAVEEMVEIYYNSRQFHCLLGLVEQMYENMFDFFAELGGFYEENGYDGLAHTRIRRYEILLDFLEKKHADRSVCEQLALMDLYARENLKARPAFAPDLALHKEETRRFYQREEREHRYLKHYEGYQWKQMMRMTHLEFFTAETSGNKLPDLPFLTRQASREGEENGGKTGIVLLFDYRVRDPLTGNARITRVDPEDESSGSELPDLP</sequence>
<evidence type="ECO:0000256" key="3">
    <source>
        <dbReference type="ARBA" id="ARBA00022723"/>
    </source>
</evidence>
<dbReference type="EMBL" id="DWWU01000008">
    <property type="protein sequence ID" value="HJC14509.1"/>
    <property type="molecule type" value="Genomic_DNA"/>
</dbReference>
<dbReference type="SFLD" id="SFLDG01082">
    <property type="entry name" value="B12-binding_domain_containing"/>
    <property type="match status" value="1"/>
</dbReference>
<evidence type="ECO:0000256" key="5">
    <source>
        <dbReference type="ARBA" id="ARBA00023014"/>
    </source>
</evidence>
<dbReference type="PROSITE" id="PS51332">
    <property type="entry name" value="B12_BINDING"/>
    <property type="match status" value="1"/>
</dbReference>
<keyword evidence="2" id="KW-0949">S-adenosyl-L-methionine</keyword>
<dbReference type="InterPro" id="IPR051198">
    <property type="entry name" value="BchE-like"/>
</dbReference>
<dbReference type="Pfam" id="PF13311">
    <property type="entry name" value="DUF4080"/>
    <property type="match status" value="1"/>
</dbReference>
<dbReference type="Gene3D" id="3.40.50.280">
    <property type="entry name" value="Cobalamin-binding domain"/>
    <property type="match status" value="1"/>
</dbReference>
<name>A0A9D2N7J6_9FIRM</name>
<dbReference type="InterPro" id="IPR006158">
    <property type="entry name" value="Cobalamin-bd"/>
</dbReference>
<dbReference type="Pfam" id="PF02310">
    <property type="entry name" value="B12-binding"/>
    <property type="match status" value="1"/>
</dbReference>
<evidence type="ECO:0000256" key="4">
    <source>
        <dbReference type="ARBA" id="ARBA00023004"/>
    </source>
</evidence>
<keyword evidence="3" id="KW-0479">Metal-binding</keyword>
<dbReference type="PANTHER" id="PTHR43409:SF16">
    <property type="entry name" value="SLR0320 PROTEIN"/>
    <property type="match status" value="1"/>
</dbReference>
<dbReference type="Proteomes" id="UP000823849">
    <property type="component" value="Unassembled WGS sequence"/>
</dbReference>
<dbReference type="GO" id="GO:0046872">
    <property type="term" value="F:metal ion binding"/>
    <property type="evidence" value="ECO:0007669"/>
    <property type="project" value="UniProtKB-KW"/>
</dbReference>
<keyword evidence="4" id="KW-0408">Iron</keyword>
<evidence type="ECO:0000259" key="7">
    <source>
        <dbReference type="PROSITE" id="PS51332"/>
    </source>
</evidence>
<comment type="cofactor">
    <cofactor evidence="1">
        <name>[4Fe-4S] cluster</name>
        <dbReference type="ChEBI" id="CHEBI:49883"/>
    </cofactor>
</comment>
<feature type="domain" description="Radical SAM core" evidence="8">
    <location>
        <begin position="204"/>
        <end position="434"/>
    </location>
</feature>